<dbReference type="Proteomes" id="UP000279275">
    <property type="component" value="Unassembled WGS sequence"/>
</dbReference>
<evidence type="ECO:0000313" key="8">
    <source>
        <dbReference type="Proteomes" id="UP000279275"/>
    </source>
</evidence>
<dbReference type="PANTHER" id="PTHR47359">
    <property type="entry name" value="PEPTIDOGLYCAN DL-ENDOPEPTIDASE CWLO"/>
    <property type="match status" value="1"/>
</dbReference>
<evidence type="ECO:0000313" key="7">
    <source>
        <dbReference type="EMBL" id="RMI34414.1"/>
    </source>
</evidence>
<dbReference type="EMBL" id="RFFH01000002">
    <property type="protein sequence ID" value="RMI34414.1"/>
    <property type="molecule type" value="Genomic_DNA"/>
</dbReference>
<evidence type="ECO:0000256" key="1">
    <source>
        <dbReference type="ARBA" id="ARBA00007074"/>
    </source>
</evidence>
<evidence type="ECO:0000256" key="3">
    <source>
        <dbReference type="ARBA" id="ARBA00022801"/>
    </source>
</evidence>
<dbReference type="GO" id="GO:0006508">
    <property type="term" value="P:proteolysis"/>
    <property type="evidence" value="ECO:0007669"/>
    <property type="project" value="UniProtKB-KW"/>
</dbReference>
<dbReference type="OrthoDB" id="5177647at2"/>
<keyword evidence="2" id="KW-0645">Protease</keyword>
<accession>A0A3M2LAG8</accession>
<comment type="caution">
    <text evidence="7">The sequence shown here is derived from an EMBL/GenBank/DDBJ whole genome shotgun (WGS) entry which is preliminary data.</text>
</comment>
<sequence length="199" mass="20433">MGAAAVTTGAFPALSAGAATLNIPGVGNFDVPPEFDQQVTQANQLLSDHADDIKAAEAVVNPQALAPAQVPTMPSLFGQPQVQNTAGERALDAAKSQIGTEYVWGGNRPGGFDCSGLTSWAYEQAGVDIPRTSFEQSNAGQPVALDDLQPGDLLVTNGGGHVVMYAGDGQILQAPQSGETVSYAPLNTSDVVTARRIVA</sequence>
<dbReference type="InterPro" id="IPR038765">
    <property type="entry name" value="Papain-like_cys_pep_sf"/>
</dbReference>
<keyword evidence="4" id="KW-0788">Thiol protease</keyword>
<feature type="chain" id="PRO_5038967281" evidence="5">
    <location>
        <begin position="19"/>
        <end position="199"/>
    </location>
</feature>
<protein>
    <submittedName>
        <fullName evidence="7">NlpC/P60 family protein</fullName>
    </submittedName>
</protein>
<keyword evidence="5" id="KW-0732">Signal</keyword>
<keyword evidence="3" id="KW-0378">Hydrolase</keyword>
<evidence type="ECO:0000259" key="6">
    <source>
        <dbReference type="PROSITE" id="PS51935"/>
    </source>
</evidence>
<name>A0A3M2LAG8_9NOCA</name>
<dbReference type="Pfam" id="PF00877">
    <property type="entry name" value="NLPC_P60"/>
    <property type="match status" value="1"/>
</dbReference>
<evidence type="ECO:0000256" key="4">
    <source>
        <dbReference type="ARBA" id="ARBA00022807"/>
    </source>
</evidence>
<feature type="domain" description="NlpC/P60" evidence="6">
    <location>
        <begin position="84"/>
        <end position="199"/>
    </location>
</feature>
<dbReference type="AlphaFoldDB" id="A0A3M2LAG8"/>
<dbReference type="PROSITE" id="PS51935">
    <property type="entry name" value="NLPC_P60"/>
    <property type="match status" value="1"/>
</dbReference>
<dbReference type="GO" id="GO:0008234">
    <property type="term" value="F:cysteine-type peptidase activity"/>
    <property type="evidence" value="ECO:0007669"/>
    <property type="project" value="UniProtKB-KW"/>
</dbReference>
<dbReference type="InterPro" id="IPR051794">
    <property type="entry name" value="PG_Endopeptidase_C40"/>
</dbReference>
<keyword evidence="8" id="KW-1185">Reference proteome</keyword>
<proteinExistence type="inferred from homology"/>
<dbReference type="InterPro" id="IPR000064">
    <property type="entry name" value="NLP_P60_dom"/>
</dbReference>
<comment type="similarity">
    <text evidence="1">Belongs to the peptidase C40 family.</text>
</comment>
<gene>
    <name evidence="7" type="ORF">EBN03_06200</name>
</gene>
<evidence type="ECO:0000256" key="5">
    <source>
        <dbReference type="SAM" id="SignalP"/>
    </source>
</evidence>
<dbReference type="SUPFAM" id="SSF54001">
    <property type="entry name" value="Cysteine proteinases"/>
    <property type="match status" value="1"/>
</dbReference>
<dbReference type="Gene3D" id="3.90.1720.10">
    <property type="entry name" value="endopeptidase domain like (from Nostoc punctiforme)"/>
    <property type="match status" value="1"/>
</dbReference>
<evidence type="ECO:0000256" key="2">
    <source>
        <dbReference type="ARBA" id="ARBA00022670"/>
    </source>
</evidence>
<reference evidence="7 8" key="1">
    <citation type="submission" date="2018-10" db="EMBL/GenBank/DDBJ databases">
        <title>Isolation from cow dung.</title>
        <authorList>
            <person name="Ling L."/>
        </authorList>
    </citation>
    <scope>NUCLEOTIDE SEQUENCE [LARGE SCALE GENOMIC DNA]</scope>
    <source>
        <strain evidence="7 8">NEAU-LL90</strain>
    </source>
</reference>
<organism evidence="7 8">
    <name type="scientific">Nocardia stercoris</name>
    <dbReference type="NCBI Taxonomy" id="2483361"/>
    <lineage>
        <taxon>Bacteria</taxon>
        <taxon>Bacillati</taxon>
        <taxon>Actinomycetota</taxon>
        <taxon>Actinomycetes</taxon>
        <taxon>Mycobacteriales</taxon>
        <taxon>Nocardiaceae</taxon>
        <taxon>Nocardia</taxon>
    </lineage>
</organism>
<feature type="signal peptide" evidence="5">
    <location>
        <begin position="1"/>
        <end position="18"/>
    </location>
</feature>
<dbReference type="PANTHER" id="PTHR47359:SF3">
    <property type="entry name" value="NLP_P60 DOMAIN-CONTAINING PROTEIN-RELATED"/>
    <property type="match status" value="1"/>
</dbReference>